<dbReference type="EMBL" id="AP025739">
    <property type="protein sequence ID" value="BDI34165.1"/>
    <property type="molecule type" value="Genomic_DNA"/>
</dbReference>
<dbReference type="OrthoDB" id="9805674at2"/>
<evidence type="ECO:0000313" key="3">
    <source>
        <dbReference type="Proteomes" id="UP000287394"/>
    </source>
</evidence>
<dbReference type="KEGG" id="ccot:CCAX7_62160"/>
<dbReference type="Gene3D" id="3.60.40.10">
    <property type="entry name" value="PPM-type phosphatase domain"/>
    <property type="match status" value="1"/>
</dbReference>
<organism evidence="2 3">
    <name type="scientific">Capsulimonas corticalis</name>
    <dbReference type="NCBI Taxonomy" id="2219043"/>
    <lineage>
        <taxon>Bacteria</taxon>
        <taxon>Bacillati</taxon>
        <taxon>Armatimonadota</taxon>
        <taxon>Armatimonadia</taxon>
        <taxon>Capsulimonadales</taxon>
        <taxon>Capsulimonadaceae</taxon>
        <taxon>Capsulimonas</taxon>
    </lineage>
</organism>
<dbReference type="InterPro" id="IPR036457">
    <property type="entry name" value="PPM-type-like_dom_sf"/>
</dbReference>
<dbReference type="Proteomes" id="UP000287394">
    <property type="component" value="Chromosome"/>
</dbReference>
<name>A0A402CWJ0_9BACT</name>
<dbReference type="Pfam" id="PF13672">
    <property type="entry name" value="PP2C_2"/>
    <property type="match status" value="1"/>
</dbReference>
<proteinExistence type="predicted"/>
<dbReference type="AlphaFoldDB" id="A0A402CWJ0"/>
<gene>
    <name evidence="2" type="ORF">CCAX7_62160</name>
</gene>
<dbReference type="InterPro" id="IPR001932">
    <property type="entry name" value="PPM-type_phosphatase-like_dom"/>
</dbReference>
<protein>
    <recommendedName>
        <fullName evidence="1">PPM-type phosphatase domain-containing protein</fullName>
    </recommendedName>
</protein>
<keyword evidence="3" id="KW-1185">Reference proteome</keyword>
<reference evidence="2 3" key="1">
    <citation type="journal article" date="2019" name="Int. J. Syst. Evol. Microbiol.">
        <title>Capsulimonas corticalis gen. nov., sp. nov., an aerobic capsulated bacterium, of a novel bacterial order, Capsulimonadales ord. nov., of the class Armatimonadia of the phylum Armatimonadetes.</title>
        <authorList>
            <person name="Li J."/>
            <person name="Kudo C."/>
            <person name="Tonouchi A."/>
        </authorList>
    </citation>
    <scope>NUCLEOTIDE SEQUENCE [LARGE SCALE GENOMIC DNA]</scope>
    <source>
        <strain evidence="2 3">AX-7</strain>
    </source>
</reference>
<accession>A0A402CWJ0</accession>
<dbReference type="SUPFAM" id="SSF81606">
    <property type="entry name" value="PP2C-like"/>
    <property type="match status" value="1"/>
</dbReference>
<dbReference type="RefSeq" id="WP_119321706.1">
    <property type="nucleotide sequence ID" value="NZ_AP025739.1"/>
</dbReference>
<feature type="domain" description="PPM-type phosphatase" evidence="1">
    <location>
        <begin position="41"/>
        <end position="293"/>
    </location>
</feature>
<evidence type="ECO:0000259" key="1">
    <source>
        <dbReference type="Pfam" id="PF13672"/>
    </source>
</evidence>
<evidence type="ECO:0000313" key="2">
    <source>
        <dbReference type="EMBL" id="BDI34165.1"/>
    </source>
</evidence>
<sequence length="411" mass="44602">MSGSPIAGNSPSVEPIKIQNSVSSQCENGDFLWRVTGASQIGSAHVRSGLPNQDAIAWSANEEGGSASVYLAVADGHGGNKHFRSGVGSQIAVKTLMDEFSNFLQNCALQISMSSVKRQAEERLPHQIVKGWRSKVNEHLRDNPFVEAEWEQLASKQGASVRKLIEASPMLAYGSTILGVLITPSFILYIQLGDGDILCVSGTGEVSVPLPVDERLMGNETTSLCDQDAWAQFRTRLTPLSDASPEMILISTDGYSNSFPADDADFFKIGSDYHCMANEHGLDYIEEHLPDFLADTSARGSGDDITLGLIKRRSRTGMDALSRRIDRMAKTDDLKKVETAVEKLETHIHEAGADQLDETKRLIKAQAISFHRKANVALALAAISLISIIAICSLVMASSRESTITRAIPTR</sequence>